<dbReference type="PROSITE" id="PS51440">
    <property type="entry name" value="TIM_2"/>
    <property type="match status" value="1"/>
</dbReference>
<dbReference type="InterPro" id="IPR036291">
    <property type="entry name" value="NAD(P)-bd_dom_sf"/>
</dbReference>
<keyword evidence="10" id="KW-0560">Oxidoreductase</keyword>
<evidence type="ECO:0000313" key="17">
    <source>
        <dbReference type="EMBL" id="GBG85346.1"/>
    </source>
</evidence>
<evidence type="ECO:0000256" key="10">
    <source>
        <dbReference type="ARBA" id="ARBA00023002"/>
    </source>
</evidence>
<dbReference type="Pfam" id="PF00012">
    <property type="entry name" value="HSP70"/>
    <property type="match status" value="2"/>
</dbReference>
<evidence type="ECO:0000256" key="6">
    <source>
        <dbReference type="ARBA" id="ARBA00022741"/>
    </source>
</evidence>
<feature type="region of interest" description="Disordered" evidence="15">
    <location>
        <begin position="2431"/>
        <end position="2486"/>
    </location>
</feature>
<dbReference type="FunFam" id="3.40.50.720:FF:000010">
    <property type="entry name" value="Malate dehydrogenase"/>
    <property type="match status" value="1"/>
</dbReference>
<dbReference type="Pfam" id="PF10551">
    <property type="entry name" value="MULE"/>
    <property type="match status" value="1"/>
</dbReference>
<dbReference type="GO" id="GO:0030060">
    <property type="term" value="F:L-malate dehydrogenase (NAD+) activity"/>
    <property type="evidence" value="ECO:0007669"/>
    <property type="project" value="UniProtKB-EC"/>
</dbReference>
<keyword evidence="11" id="KW-0520">NAD</keyword>
<dbReference type="Pfam" id="PF04434">
    <property type="entry name" value="SWIM"/>
    <property type="match status" value="1"/>
</dbReference>
<comment type="subunit">
    <text evidence="3">Homodimer.</text>
</comment>
<dbReference type="SMART" id="SM00575">
    <property type="entry name" value="ZnF_PMZ"/>
    <property type="match status" value="1"/>
</dbReference>
<name>A0A388LSP1_CHABU</name>
<proteinExistence type="inferred from homology"/>
<dbReference type="InterPro" id="IPR006564">
    <property type="entry name" value="Znf_PMZ"/>
</dbReference>
<dbReference type="Pfam" id="PF02866">
    <property type="entry name" value="Ldh_1_C"/>
    <property type="match status" value="1"/>
</dbReference>
<evidence type="ECO:0000256" key="14">
    <source>
        <dbReference type="PROSITE-ProRule" id="PRU00325"/>
    </source>
</evidence>
<dbReference type="GO" id="GO:0140662">
    <property type="term" value="F:ATP-dependent protein folding chaperone"/>
    <property type="evidence" value="ECO:0007669"/>
    <property type="project" value="InterPro"/>
</dbReference>
<dbReference type="PANTHER" id="PTHR23382">
    <property type="entry name" value="MALATE DEHYDROGENASE"/>
    <property type="match status" value="1"/>
</dbReference>
<dbReference type="Gene3D" id="3.20.20.70">
    <property type="entry name" value="Aldolase class I"/>
    <property type="match status" value="2"/>
</dbReference>
<evidence type="ECO:0000256" key="5">
    <source>
        <dbReference type="ARBA" id="ARBA00022723"/>
    </source>
</evidence>
<dbReference type="PROSITE" id="PS00297">
    <property type="entry name" value="HSP70_1"/>
    <property type="match status" value="1"/>
</dbReference>
<keyword evidence="6" id="KW-0547">Nucleotide-binding</keyword>
<comment type="pathway">
    <text evidence="13">Carbohydrate biosynthesis.</text>
</comment>
<evidence type="ECO:0000256" key="2">
    <source>
        <dbReference type="ARBA" id="ARBA00009613"/>
    </source>
</evidence>
<accession>A0A388LSP1</accession>
<keyword evidence="7 14" id="KW-0863">Zinc-finger</keyword>
<feature type="domain" description="SWIM-type" evidence="16">
    <location>
        <begin position="2181"/>
        <end position="2215"/>
    </location>
</feature>
<dbReference type="InterPro" id="IPR007527">
    <property type="entry name" value="Znf_SWIM"/>
</dbReference>
<dbReference type="EMBL" id="BFEA01000515">
    <property type="protein sequence ID" value="GBG85346.1"/>
    <property type="molecule type" value="Genomic_DNA"/>
</dbReference>
<feature type="region of interest" description="Disordered" evidence="15">
    <location>
        <begin position="1520"/>
        <end position="1568"/>
    </location>
</feature>
<dbReference type="GO" id="GO:0006108">
    <property type="term" value="P:malate metabolic process"/>
    <property type="evidence" value="ECO:0007669"/>
    <property type="project" value="InterPro"/>
</dbReference>
<evidence type="ECO:0000256" key="4">
    <source>
        <dbReference type="ARBA" id="ARBA00012995"/>
    </source>
</evidence>
<protein>
    <recommendedName>
        <fullName evidence="4">malate dehydrogenase</fullName>
        <ecNumber evidence="4">1.1.1.37</ecNumber>
    </recommendedName>
</protein>
<comment type="caution">
    <text evidence="17">The sequence shown here is derived from an EMBL/GenBank/DDBJ whole genome shotgun (WGS) entry which is preliminary data.</text>
</comment>
<dbReference type="SUPFAM" id="SSF51351">
    <property type="entry name" value="Triosephosphate isomerase (TIM)"/>
    <property type="match status" value="1"/>
</dbReference>
<evidence type="ECO:0000256" key="9">
    <source>
        <dbReference type="ARBA" id="ARBA00022840"/>
    </source>
</evidence>
<dbReference type="Gramene" id="GBG85346">
    <property type="protein sequence ID" value="GBG85346"/>
    <property type="gene ID" value="CBR_g39989"/>
</dbReference>
<dbReference type="InterPro" id="IPR000652">
    <property type="entry name" value="Triosephosphate_isomerase"/>
</dbReference>
<evidence type="ECO:0000259" key="16">
    <source>
        <dbReference type="PROSITE" id="PS50966"/>
    </source>
</evidence>
<evidence type="ECO:0000256" key="8">
    <source>
        <dbReference type="ARBA" id="ARBA00022833"/>
    </source>
</evidence>
<dbReference type="Gene3D" id="3.30.420.40">
    <property type="match status" value="3"/>
</dbReference>
<evidence type="ECO:0000313" key="18">
    <source>
        <dbReference type="Proteomes" id="UP000265515"/>
    </source>
</evidence>
<evidence type="ECO:0000256" key="3">
    <source>
        <dbReference type="ARBA" id="ARBA00011738"/>
    </source>
</evidence>
<dbReference type="Pfam" id="PF03108">
    <property type="entry name" value="DBD_Tnp_Mut"/>
    <property type="match status" value="1"/>
</dbReference>
<feature type="region of interest" description="Disordered" evidence="15">
    <location>
        <begin position="2259"/>
        <end position="2296"/>
    </location>
</feature>
<dbReference type="SUPFAM" id="SSF51735">
    <property type="entry name" value="NAD(P)-binding Rossmann-fold domains"/>
    <property type="match status" value="1"/>
</dbReference>
<dbReference type="InterPro" id="IPR018181">
    <property type="entry name" value="Heat_shock_70_CS"/>
</dbReference>
<dbReference type="FunFam" id="3.90.640.10:FF:000003">
    <property type="entry name" value="Molecular chaperone DnaK"/>
    <property type="match status" value="1"/>
</dbReference>
<evidence type="ECO:0000256" key="15">
    <source>
        <dbReference type="SAM" id="MobiDB-lite"/>
    </source>
</evidence>
<dbReference type="EC" id="1.1.1.37" evidence="4"/>
<dbReference type="OrthoDB" id="1510206at2759"/>
<keyword evidence="18" id="KW-1185">Reference proteome</keyword>
<dbReference type="InterPro" id="IPR015955">
    <property type="entry name" value="Lactate_DH/Glyco_Ohase_4_C"/>
</dbReference>
<dbReference type="InterPro" id="IPR013785">
    <property type="entry name" value="Aldolase_TIM"/>
</dbReference>
<evidence type="ECO:0000256" key="11">
    <source>
        <dbReference type="ARBA" id="ARBA00023027"/>
    </source>
</evidence>
<reference evidence="17 18" key="1">
    <citation type="journal article" date="2018" name="Cell">
        <title>The Chara Genome: Secondary Complexity and Implications for Plant Terrestrialization.</title>
        <authorList>
            <person name="Nishiyama T."/>
            <person name="Sakayama H."/>
            <person name="Vries J.D."/>
            <person name="Buschmann H."/>
            <person name="Saint-Marcoux D."/>
            <person name="Ullrich K.K."/>
            <person name="Haas F.B."/>
            <person name="Vanderstraeten L."/>
            <person name="Becker D."/>
            <person name="Lang D."/>
            <person name="Vosolsobe S."/>
            <person name="Rombauts S."/>
            <person name="Wilhelmsson P.K.I."/>
            <person name="Janitza P."/>
            <person name="Kern R."/>
            <person name="Heyl A."/>
            <person name="Rumpler F."/>
            <person name="Villalobos L.I.A.C."/>
            <person name="Clay J.M."/>
            <person name="Skokan R."/>
            <person name="Toyoda A."/>
            <person name="Suzuki Y."/>
            <person name="Kagoshima H."/>
            <person name="Schijlen E."/>
            <person name="Tajeshwar N."/>
            <person name="Catarino B."/>
            <person name="Hetherington A.J."/>
            <person name="Saltykova A."/>
            <person name="Bonnot C."/>
            <person name="Breuninger H."/>
            <person name="Symeonidi A."/>
            <person name="Radhakrishnan G.V."/>
            <person name="Van Nieuwerburgh F."/>
            <person name="Deforce D."/>
            <person name="Chang C."/>
            <person name="Karol K.G."/>
            <person name="Hedrich R."/>
            <person name="Ulvskov P."/>
            <person name="Glockner G."/>
            <person name="Delwiche C.F."/>
            <person name="Petrasek J."/>
            <person name="Van de Peer Y."/>
            <person name="Friml J."/>
            <person name="Beilby M."/>
            <person name="Dolan L."/>
            <person name="Kohara Y."/>
            <person name="Sugano S."/>
            <person name="Fujiyama A."/>
            <person name="Delaux P.-M."/>
            <person name="Quint M."/>
            <person name="TheiBen G."/>
            <person name="Hagemann M."/>
            <person name="Harholt J."/>
            <person name="Dunand C."/>
            <person name="Zachgo S."/>
            <person name="Langdale J."/>
            <person name="Maumus F."/>
            <person name="Straeten D.V.D."/>
            <person name="Gould S.B."/>
            <person name="Rensing S.A."/>
        </authorList>
    </citation>
    <scope>NUCLEOTIDE SEQUENCE [LARGE SCALE GENOMIC DNA]</scope>
    <source>
        <strain evidence="17 18">S276</strain>
    </source>
</reference>
<evidence type="ECO:0000256" key="12">
    <source>
        <dbReference type="ARBA" id="ARBA00023235"/>
    </source>
</evidence>
<gene>
    <name evidence="17" type="ORF">CBR_g39989</name>
</gene>
<evidence type="ECO:0000256" key="1">
    <source>
        <dbReference type="ARBA" id="ARBA00007422"/>
    </source>
</evidence>
<dbReference type="InterPro" id="IPR022383">
    <property type="entry name" value="Lactate/malate_DH_C"/>
</dbReference>
<dbReference type="InterPro" id="IPR013126">
    <property type="entry name" value="Hsp_70_fam"/>
</dbReference>
<comment type="similarity">
    <text evidence="2">Belongs to the LDH/MDH superfamily. MDH type 2 family.</text>
</comment>
<organism evidence="17 18">
    <name type="scientific">Chara braunii</name>
    <name type="common">Braun's stonewort</name>
    <dbReference type="NCBI Taxonomy" id="69332"/>
    <lineage>
        <taxon>Eukaryota</taxon>
        <taxon>Viridiplantae</taxon>
        <taxon>Streptophyta</taxon>
        <taxon>Charophyceae</taxon>
        <taxon>Charales</taxon>
        <taxon>Characeae</taxon>
        <taxon>Chara</taxon>
    </lineage>
</organism>
<dbReference type="InterPro" id="IPR043129">
    <property type="entry name" value="ATPase_NBD"/>
</dbReference>
<keyword evidence="8" id="KW-0862">Zinc</keyword>
<feature type="region of interest" description="Disordered" evidence="15">
    <location>
        <begin position="2318"/>
        <end position="2386"/>
    </location>
</feature>
<dbReference type="Gene3D" id="3.90.110.10">
    <property type="entry name" value="Lactate dehydrogenase/glycoside hydrolase, family 4, C-terminal"/>
    <property type="match status" value="1"/>
</dbReference>
<feature type="compositionally biased region" description="Polar residues" evidence="15">
    <location>
        <begin position="2274"/>
        <end position="2284"/>
    </location>
</feature>
<dbReference type="Gene3D" id="3.30.30.30">
    <property type="match status" value="1"/>
</dbReference>
<sequence length="2498" mass="275789">MVDVKAPPRIAIDLGTSSCRVAVCRKGRVQVIPDLFGNLTTPSVVAFTDKKRFVGEQAQKQALRTPENLLYEVKRLMGRDYDSIREVEKKWWPFTVVKGSSGEPMLEVKSEFLSLLAGDGGDQMKLGQQTQDCVMQNKVVSCSPAYGGTCLGFESSSMGSGGHQITPTSAVAESQREEICGFCARKNVGAGSSTEAVGTTYLAPEQIVTMLLVKIKREAERFLRCADLHAAVITVPALYNDRQRTATKLAAEIAGFSDVQLVSESTAAALSYAEHMGLISLSRCHGSSEETNRTGTRMLVFAMGGGNFEVALVMISRGLVCVEFADGNPSLGGMDFDEKMMELILYEGKKQWHQTPPELDSSTLWGLKRASEKAKKELTLVSEAHVELEFFRGFDDRKLIIRREKFEERCKSLLEECMKCFRVRETRNRGLDVNDVVLAGGSTRIPKVSRTFRKRFHLEPKSHPHQDEAVVRGAALFAACSQRVTETHPLRTGYRDCRYDDFLLCKQLQRPLHPRDHPLPDLSSGWIKDQHGQVALRPSEMTNAQEHCVVAGDVAMSVGRTETEVTSVLPVLTIDRCGILGLDEGPASVRDRLYENGKRSPDEIDRWRHLEEKLKVYERRMAEMSSARHQWRKYINEVEKQVSSCPRWLWSVTSEWKDEIERWLAEEADGVAVGLEQFTERFEEFQTGCRCAFGELWARSMSGRKFAVVDCWDSNDVDQCLQNFLAKERADLCDIVVCLSWKDLRKTADRIMQRFEGIDLAAGGLSSKATPDMVRESGISYVVLSAGPVGPSGDRGLLCSAWNKIVGEQVAVAVQAGLRVVLCLGRDSFGAEHNCNPNNELALEKRHCEAQLRAIVRKDAAILPQNGVLALNDVVDVARHIRQVIRDMVSDEAASTTSILVGGCVTLNMWGTIVKEEEIGGLLLERGFQDPLLFDKLRPPSLERTGKVLVCRDESGNASLDKRNIERLCKVSEDWMAGEEVVWITVKNVITENRGVYRKEETGTAAMLWREGHLMREDECRKGVINRGTKLKIISIFENNHGEQRGKAIEGQLSSWEETLKRAGVEGEGIVVEYWPSTSEGIGPHYLPAAIETAHSRIRRWILTNIGPDVAQGAQIVCYLDELTEEKQTHREITKQPNVDGLSLRLEVAAAASALDALGPPPSSTKEPVIVLVTGATSAVGRALLPLIAMGRLLGPDQPIILRMQEDESSMDLLKRVRKEVLSAAPTLLRGITATVDVDQAAIGVKVACILGDGSPSQREKSTEEVIRANVAIFQKLAKALERKADKDVKVVVAAHPANTSAFIMKECAPGIKKENITSLTRVDHNRALAQIAQHVDVPVMDVKNVIVWGGQSVWKYTDVNHGSLKTAEGVEKSMREMVGDDNWLAEQFMDSIWNQDVEIDTAMSVASAVCDHVSNWQMGTPADTWVSMGVPSDGSYGVPLDLVYSFPVCIQNSRWHIVSGLQIDGLSKEKMNAGVSGLVLEADLARSIITGTAFKPQEEEGSPGPLCVWDNSAYSNVGTRGTDPIVMEAGEGTENGRGGERENSPGVGGEGSRPSAISPVHASSPTHARYNVNVPPADAHDYPSLSDLPAPALQRLVAQLVEVVHKKDRDKQVEIEQRQRDREYELQRKEVEMHRREDEVQRLLHVCVSSALPHGQTSTSAAFEAHPPTSVPDHCVLASWETTRGSLPSTRPRKRDAAVAFAELGSGDGLLVDGFAGCINLRSHLAPLIRDGDHFTTMDAMRTALRQCAVAESFEFYTKTSNKKEFYGTCSHSLCSWTIRARTMMKENPLTVKISAPYSEACRAMKKTVNWHADQKWAASILVDHLRGGCELTPKQCQDLISIIHKVVLHIDAVRRARFAALSMLLGDPSEGYTLLPAWCRLFERSNLGSVASFECDEQGRFVHIFLLLEHACRGLFTAVLFWRLTVLTRKALFGAVLVATTGIDGIRRLFPVAFAIIPAEQGLHSVWFMSRLRSVLENVGADLTDLTIMTDRGRSLIESVRDVFPDAHYGHCMRHIFANVSKECHPIRRFGNLLIYAACASSTPVYEHWLSVLRQHAGNEAVDFMLKNAPPEIWATALFKGCRYGHVTTNVVESLNNVLGPACKQTLIQLVDTIRRLLQRLFYNCSMDIKAQPQGAKVHRATSTLLHITQERGSTLHIRPIAYEVFEVEDIDIISQRQYSTTVDMGKKNCSCSLWKELGRPCRHAARALQEIKRSHEDYCDPQLLLSALRDSYAGIVCPVVGEGELVRKADDPIVLPPETRRQRGRPPVQRMRSSTEPMQASSRKRGPAKCSNCQQVGHNSRTCKFSYVDPKTIEKERANGSVRQTEGLCSVDGQHSGHHPLPRDKGGRSGMGRGGLREKRPRPASDGARGSCHGGGGRGRGRGAFTVIPASVLDIDTLDEVLPTEPANDGSIDIVLHRLSTHDDDHAVDALVNDDGDGVDGGGDEADADDNDADDDDADDDNSDDGWRDSFLDPGDGEDIFEEGAWTICSTSCGG</sequence>
<dbReference type="InterPro" id="IPR035990">
    <property type="entry name" value="TIM_sf"/>
</dbReference>
<dbReference type="GO" id="GO:0008270">
    <property type="term" value="F:zinc ion binding"/>
    <property type="evidence" value="ECO:0007669"/>
    <property type="project" value="UniProtKB-KW"/>
</dbReference>
<feature type="compositionally biased region" description="Acidic residues" evidence="15">
    <location>
        <begin position="2435"/>
        <end position="2467"/>
    </location>
</feature>
<dbReference type="SUPFAM" id="SSF56327">
    <property type="entry name" value="LDH C-terminal domain-like"/>
    <property type="match status" value="1"/>
</dbReference>
<keyword evidence="9" id="KW-0067">ATP-binding</keyword>
<dbReference type="GO" id="GO:0005524">
    <property type="term" value="F:ATP binding"/>
    <property type="evidence" value="ECO:0007669"/>
    <property type="project" value="UniProtKB-KW"/>
</dbReference>
<dbReference type="SUPFAM" id="SSF53067">
    <property type="entry name" value="Actin-like ATPase domain"/>
    <property type="match status" value="2"/>
</dbReference>
<evidence type="ECO:0000256" key="7">
    <source>
        <dbReference type="ARBA" id="ARBA00022771"/>
    </source>
</evidence>
<dbReference type="GO" id="GO:0004807">
    <property type="term" value="F:triose-phosphate isomerase activity"/>
    <property type="evidence" value="ECO:0007669"/>
    <property type="project" value="InterPro"/>
</dbReference>
<comment type="similarity">
    <text evidence="1">Belongs to the triosephosphate isomerase family.</text>
</comment>
<dbReference type="Gene3D" id="3.40.50.720">
    <property type="entry name" value="NAD(P)-binding Rossmann-like Domain"/>
    <property type="match status" value="1"/>
</dbReference>
<keyword evidence="5" id="KW-0479">Metal-binding</keyword>
<dbReference type="Pfam" id="PF00121">
    <property type="entry name" value="TIM"/>
    <property type="match status" value="1"/>
</dbReference>
<dbReference type="Gene3D" id="3.90.640.10">
    <property type="entry name" value="Actin, Chain A, domain 4"/>
    <property type="match status" value="1"/>
</dbReference>
<dbReference type="STRING" id="69332.A0A388LSP1"/>
<keyword evidence="12" id="KW-0413">Isomerase</keyword>
<dbReference type="Proteomes" id="UP000265515">
    <property type="component" value="Unassembled WGS sequence"/>
</dbReference>
<dbReference type="PROSITE" id="PS01036">
    <property type="entry name" value="HSP70_3"/>
    <property type="match status" value="1"/>
</dbReference>
<dbReference type="InterPro" id="IPR018289">
    <property type="entry name" value="MULE_transposase_dom"/>
</dbReference>
<dbReference type="InterPro" id="IPR004332">
    <property type="entry name" value="Transposase_MuDR"/>
</dbReference>
<dbReference type="PROSITE" id="PS50966">
    <property type="entry name" value="ZF_SWIM"/>
    <property type="match status" value="1"/>
</dbReference>
<dbReference type="InterPro" id="IPR010945">
    <property type="entry name" value="Malate_DH_type2"/>
</dbReference>
<evidence type="ECO:0000256" key="13">
    <source>
        <dbReference type="ARBA" id="ARBA00024331"/>
    </source>
</evidence>